<dbReference type="PATRIC" id="fig|81857.3.peg.1984"/>
<keyword evidence="4" id="KW-1185">Reference proteome</keyword>
<evidence type="ECO:0000313" key="5">
    <source>
        <dbReference type="Proteomes" id="UP000051751"/>
    </source>
</evidence>
<dbReference type="RefSeq" id="WP_057770744.1">
    <property type="nucleotide sequence ID" value="NZ_JQAT01000006.1"/>
</dbReference>
<feature type="region of interest" description="Disordered" evidence="1">
    <location>
        <begin position="1"/>
        <end position="44"/>
    </location>
</feature>
<dbReference type="EMBL" id="JQAT01000006">
    <property type="protein sequence ID" value="KRN27739.1"/>
    <property type="molecule type" value="Genomic_DNA"/>
</dbReference>
<dbReference type="EMBL" id="JQAZ01000007">
    <property type="protein sequence ID" value="KRN30296.1"/>
    <property type="molecule type" value="Genomic_DNA"/>
</dbReference>
<evidence type="ECO:0000313" key="3">
    <source>
        <dbReference type="EMBL" id="KRN30296.1"/>
    </source>
</evidence>
<dbReference type="Proteomes" id="UP000051751">
    <property type="component" value="Unassembled WGS sequence"/>
</dbReference>
<gene>
    <name evidence="2" type="ORF">IV38_GL001953</name>
    <name evidence="3" type="ORF">IV40_GL001884</name>
</gene>
<feature type="compositionally biased region" description="Basic residues" evidence="1">
    <location>
        <begin position="1"/>
        <end position="12"/>
    </location>
</feature>
<dbReference type="AlphaFoldDB" id="A0A0R2FJ76"/>
<dbReference type="NCBIfam" id="TIGR01558">
    <property type="entry name" value="sm_term_P27"/>
    <property type="match status" value="1"/>
</dbReference>
<name>A0A0R2FJ76_9LACO</name>
<feature type="region of interest" description="Disordered" evidence="1">
    <location>
        <begin position="143"/>
        <end position="162"/>
    </location>
</feature>
<accession>A0A0R2FJ76</accession>
<dbReference type="InterPro" id="IPR006448">
    <property type="entry name" value="Phage_term_ssu_P27"/>
</dbReference>
<evidence type="ECO:0000256" key="1">
    <source>
        <dbReference type="SAM" id="MobiDB-lite"/>
    </source>
</evidence>
<organism evidence="2 5">
    <name type="scientific">Lactobacillus selangorensis</name>
    <dbReference type="NCBI Taxonomy" id="81857"/>
    <lineage>
        <taxon>Bacteria</taxon>
        <taxon>Bacillati</taxon>
        <taxon>Bacillota</taxon>
        <taxon>Bacilli</taxon>
        <taxon>Lactobacillales</taxon>
        <taxon>Lactobacillaceae</taxon>
        <taxon>Lactobacillus</taxon>
    </lineage>
</organism>
<dbReference type="Pfam" id="PF05119">
    <property type="entry name" value="Terminase_4"/>
    <property type="match status" value="1"/>
</dbReference>
<proteinExistence type="predicted"/>
<evidence type="ECO:0000313" key="4">
    <source>
        <dbReference type="Proteomes" id="UP000051645"/>
    </source>
</evidence>
<comment type="caution">
    <text evidence="2">The sequence shown here is derived from an EMBL/GenBank/DDBJ whole genome shotgun (WGS) entry which is preliminary data.</text>
</comment>
<dbReference type="Proteomes" id="UP000051645">
    <property type="component" value="Unassembled WGS sequence"/>
</dbReference>
<feature type="compositionally biased region" description="Polar residues" evidence="1">
    <location>
        <begin position="34"/>
        <end position="43"/>
    </location>
</feature>
<reference evidence="4 5" key="1">
    <citation type="journal article" date="2015" name="Genome Announc.">
        <title>Expanding the biotechnology potential of lactobacilli through comparative genomics of 213 strains and associated genera.</title>
        <authorList>
            <person name="Sun Z."/>
            <person name="Harris H.M."/>
            <person name="McCann A."/>
            <person name="Guo C."/>
            <person name="Argimon S."/>
            <person name="Zhang W."/>
            <person name="Yang X."/>
            <person name="Jeffery I.B."/>
            <person name="Cooney J.C."/>
            <person name="Kagawa T.F."/>
            <person name="Liu W."/>
            <person name="Song Y."/>
            <person name="Salvetti E."/>
            <person name="Wrobel A."/>
            <person name="Rasinkangas P."/>
            <person name="Parkhill J."/>
            <person name="Rea M.C."/>
            <person name="O'Sullivan O."/>
            <person name="Ritari J."/>
            <person name="Douillard F.P."/>
            <person name="Paul Ross R."/>
            <person name="Yang R."/>
            <person name="Briner A.E."/>
            <person name="Felis G.E."/>
            <person name="de Vos W.M."/>
            <person name="Barrangou R."/>
            <person name="Klaenhammer T.R."/>
            <person name="Caufield P.W."/>
            <person name="Cui Y."/>
            <person name="Zhang H."/>
            <person name="O'Toole P.W."/>
        </authorList>
    </citation>
    <scope>NUCLEOTIDE SEQUENCE [LARGE SCALE GENOMIC DNA]</scope>
    <source>
        <strain evidence="2 5">ATCC BAA-66</strain>
        <strain evidence="3 4">DSM 13344</strain>
    </source>
</reference>
<dbReference type="OrthoDB" id="2288588at2"/>
<feature type="compositionally biased region" description="Basic and acidic residues" evidence="1">
    <location>
        <begin position="13"/>
        <end position="33"/>
    </location>
</feature>
<sequence length="162" mass="18452">MNPRNAGRKKKLNATDDDRKYQREQSKEFKKQNENFSEISETPPTYLDGVAKAAWRTIVPELKGNGLLRNIDRYELELFVKNYSAYRSAEKALQKFGAVYENDKGNLQKNPAMNVLDTTTKSMKSLASDLGLNFNSRAEMLSNRKPDDDEVDVGKQLQDLLG</sequence>
<protein>
    <submittedName>
        <fullName evidence="2">Uncharacterized protein</fullName>
    </submittedName>
</protein>
<evidence type="ECO:0000313" key="2">
    <source>
        <dbReference type="EMBL" id="KRN27739.1"/>
    </source>
</evidence>
<dbReference type="STRING" id="81857.IV38_GL001953"/>